<dbReference type="SUPFAM" id="SSF56349">
    <property type="entry name" value="DNA breaking-rejoining enzymes"/>
    <property type="match status" value="1"/>
</dbReference>
<proteinExistence type="inferred from homology"/>
<dbReference type="InterPro" id="IPR013762">
    <property type="entry name" value="Integrase-like_cat_sf"/>
</dbReference>
<protein>
    <submittedName>
        <fullName evidence="5">Integrase</fullName>
    </submittedName>
</protein>
<name>A0A317FYX1_BUTFI</name>
<gene>
    <name evidence="5" type="ORF">CPT75_03365</name>
</gene>
<evidence type="ECO:0000256" key="1">
    <source>
        <dbReference type="ARBA" id="ARBA00008857"/>
    </source>
</evidence>
<accession>A0A317FYX1</accession>
<dbReference type="Proteomes" id="UP000245488">
    <property type="component" value="Chromosome"/>
</dbReference>
<comment type="similarity">
    <text evidence="1">Belongs to the 'phage' integrase family.</text>
</comment>
<dbReference type="AlphaFoldDB" id="A0A317FYX1"/>
<dbReference type="RefSeq" id="WP_110072102.1">
    <property type="nucleotide sequence ID" value="NZ_CM009896.1"/>
</dbReference>
<dbReference type="PANTHER" id="PTHR30349:SF41">
    <property type="entry name" value="INTEGRASE_RECOMBINASE PROTEIN MJ0367-RELATED"/>
    <property type="match status" value="1"/>
</dbReference>
<dbReference type="InterPro" id="IPR050090">
    <property type="entry name" value="Tyrosine_recombinase_XerCD"/>
</dbReference>
<feature type="domain" description="Tyr recombinase" evidence="4">
    <location>
        <begin position="108"/>
        <end position="315"/>
    </location>
</feature>
<evidence type="ECO:0000256" key="2">
    <source>
        <dbReference type="ARBA" id="ARBA00023125"/>
    </source>
</evidence>
<evidence type="ECO:0000313" key="6">
    <source>
        <dbReference type="Proteomes" id="UP000245488"/>
    </source>
</evidence>
<keyword evidence="6" id="KW-1185">Reference proteome</keyword>
<evidence type="ECO:0000256" key="3">
    <source>
        <dbReference type="ARBA" id="ARBA00023172"/>
    </source>
</evidence>
<dbReference type="InterPro" id="IPR011010">
    <property type="entry name" value="DNA_brk_join_enz"/>
</dbReference>
<evidence type="ECO:0000313" key="5">
    <source>
        <dbReference type="EMBL" id="PWT26226.1"/>
    </source>
</evidence>
<comment type="caution">
    <text evidence="5">The sequence shown here is derived from an EMBL/GenBank/DDBJ whole genome shotgun (WGS) entry which is preliminary data.</text>
</comment>
<evidence type="ECO:0000259" key="4">
    <source>
        <dbReference type="PROSITE" id="PS51898"/>
    </source>
</evidence>
<keyword evidence="2" id="KW-0238">DNA-binding</keyword>
<dbReference type="PANTHER" id="PTHR30349">
    <property type="entry name" value="PHAGE INTEGRASE-RELATED"/>
    <property type="match status" value="1"/>
</dbReference>
<organism evidence="5 6">
    <name type="scientific">Butyrivibrio fibrisolvens</name>
    <dbReference type="NCBI Taxonomy" id="831"/>
    <lineage>
        <taxon>Bacteria</taxon>
        <taxon>Bacillati</taxon>
        <taxon>Bacillota</taxon>
        <taxon>Clostridia</taxon>
        <taxon>Lachnospirales</taxon>
        <taxon>Lachnospiraceae</taxon>
        <taxon>Butyrivibrio</taxon>
    </lineage>
</organism>
<dbReference type="GO" id="GO:0015074">
    <property type="term" value="P:DNA integration"/>
    <property type="evidence" value="ECO:0007669"/>
    <property type="project" value="InterPro"/>
</dbReference>
<dbReference type="Pfam" id="PF00589">
    <property type="entry name" value="Phage_integrase"/>
    <property type="match status" value="1"/>
</dbReference>
<dbReference type="EMBL" id="NXNG01000001">
    <property type="protein sequence ID" value="PWT26226.1"/>
    <property type="molecule type" value="Genomic_DNA"/>
</dbReference>
<dbReference type="GO" id="GO:0006310">
    <property type="term" value="P:DNA recombination"/>
    <property type="evidence" value="ECO:0007669"/>
    <property type="project" value="UniProtKB-KW"/>
</dbReference>
<dbReference type="GO" id="GO:0003677">
    <property type="term" value="F:DNA binding"/>
    <property type="evidence" value="ECO:0007669"/>
    <property type="project" value="UniProtKB-KW"/>
</dbReference>
<dbReference type="InterPro" id="IPR002104">
    <property type="entry name" value="Integrase_catalytic"/>
</dbReference>
<dbReference type="PROSITE" id="PS51898">
    <property type="entry name" value="TYR_RECOMBINASE"/>
    <property type="match status" value="1"/>
</dbReference>
<reference evidence="5 6" key="1">
    <citation type="submission" date="2017-09" db="EMBL/GenBank/DDBJ databases">
        <title>High-quality draft genome sequence of Butyrivibrio fibrisolvens INBov1, isolated from cow rumen.</title>
        <authorList>
            <person name="Rodriguez Hernaez J."/>
            <person name="Rivarola M."/>
            <person name="Paniego N."/>
            <person name="Cravero S."/>
            <person name="Ceron Cucchi M."/>
            <person name="Martinez M.C."/>
        </authorList>
    </citation>
    <scope>NUCLEOTIDE SEQUENCE [LARGE SCALE GENOMIC DNA]</scope>
    <source>
        <strain evidence="5 6">INBov1</strain>
    </source>
</reference>
<dbReference type="Gene3D" id="1.10.443.10">
    <property type="entry name" value="Intergrase catalytic core"/>
    <property type="match status" value="1"/>
</dbReference>
<sequence>MTEYRDYPYSSVLAPFIQDYVAEKRALGYIYNVKGYQLFRLDQYWNDNGYKDAAFTPERLDAWMCSLPGESKSSQNSRIGAARGIARYLNTHGIKCYVPTLYVGKDQKQIHVMDKTELAEFFSAVDSYQPKTHKPCDLRMANEYPIIFRLFYCCGMRNDEVCELRKTDIDLENGIVTIYDGKKHRDRLVYLPEDLLTLIRKYCRYLEKDLGVKSEWLFPGRFLKEHVLKTSIDRNFRDFWNKTEASKHCDKRPTPHSLRHGFVVDRINNWILAGIDINVMFVYLSKYLGHKDPDESFYYYHLVREAYDIIKQRDTVTKDVIPEVRRR</sequence>
<keyword evidence="3" id="KW-0233">DNA recombination</keyword>